<evidence type="ECO:0000313" key="5">
    <source>
        <dbReference type="Proteomes" id="UP001457282"/>
    </source>
</evidence>
<dbReference type="Gene3D" id="3.60.10.10">
    <property type="entry name" value="Endonuclease/exonuclease/phosphatase"/>
    <property type="match status" value="1"/>
</dbReference>
<sequence length="1133" mass="128259">MNFLSWNCQGLGQPVTVQHLQEVTRSHGPLVVFLSETHQSGHYVDKVRKQLGYYKGVNVNPIDTSGGLSLWWKPAVMVDVILSSSFFIDTIVTFKDTGIQFRISWLYGPPYYSDKASFWDSWNNQNWNDSMPWLVMGDLNELLWSCEKEGGAPWNINRNRFLKDFMDSNNLIDVGYHGSSFTWYRSSFGEITLKERLDRGLINEDWLLLWPDSCVTHLALIGSDHCPLLFGTNPVLEKRKKPFKFEAFWADDTECHSVILDSWRCTDHPCNLALWRQNLSSCQNQLSKWSHNRFSANRALICDLLSELESDLLSSSPDVTRRNAITRKLDSLWSIEEKIWHQKSRINWLQAGDKNTHFFHLTTLHRRQRNRILKIANENGDWIVGERAIRCEFETQFKKVYSSSSVRNWGDSLSVVTSVVSPVMNATLTAPFSLDEVKAAAFQMGALKSPGPDGFPGLFCHRYWEIVNELVYRTSRDFEGVMSHLFFADDSLFFLAATLKNCWSLKIILRDYCIASGQLINQNKSSIFFSPNTPHQMQRLMCDLLCISLVDHPGSYLGLPTIWGRSKKEALSYILDRINKKIEGWKVTSLSLAGKEILIKAVATAVPAYPMSCFKFPLSICNDINSSIAQFWWGNNDSSSKVHWKSWVHLGKSKREGGLGFRDLTTFNMALLAKQCWRLLTEPNSFWARVIKARYFPNCDFTSTVKGYRASWSWSSLIDARDSFIAGTKWQVGNGKPLVPFLSQELLHLINLIPIGTIVDPDRLVWPGNKNGVYSVRSGYHWLHSKKVRNLPNNSHCSLTVSSSCWKLIWNIKTLPKIKLFLWKVLAGAIPSFLNLYRRKLAKDPICPICHQFEETSEHILLLCPWVETVWFGSPLGYTMDKGSITSFDNWLLNLCAHYPPADECFILSLVGSLCWSIWKSRCSFVYQGLAISPLNTMSQAASLMVEFRDATSLDAPSTMLLSVNRPCYWSPPPVHYVLINCDAAWDASTSKAGLGVIARDHSGACIGGLAIPSLCASAVIAESEAALAGVTLARDMKLAKVIISSDSKEVIQSIRHPLAHGSWRIYPILNKIRRLAASFDEIRWEWSPREANKVAHAAASLAIRAVDPNRWASVPPPSLTSVLRNDGLPCPP</sequence>
<dbReference type="AlphaFoldDB" id="A0AAW1WL64"/>
<name>A0AAW1WL64_RUBAR</name>
<protein>
    <submittedName>
        <fullName evidence="4">Uncharacterized protein</fullName>
    </submittedName>
</protein>
<gene>
    <name evidence="4" type="ORF">M0R45_033245</name>
</gene>
<dbReference type="Gene3D" id="3.30.420.10">
    <property type="entry name" value="Ribonuclease H-like superfamily/Ribonuclease H"/>
    <property type="match status" value="1"/>
</dbReference>
<feature type="domain" description="Endonuclease/exonuclease/phosphatase" evidence="1">
    <location>
        <begin position="4"/>
        <end position="225"/>
    </location>
</feature>
<evidence type="ECO:0000313" key="4">
    <source>
        <dbReference type="EMBL" id="KAK9924903.1"/>
    </source>
</evidence>
<dbReference type="EMBL" id="JBEDUW010000006">
    <property type="protein sequence ID" value="KAK9924903.1"/>
    <property type="molecule type" value="Genomic_DNA"/>
</dbReference>
<evidence type="ECO:0000259" key="2">
    <source>
        <dbReference type="Pfam" id="PF13456"/>
    </source>
</evidence>
<dbReference type="PANTHER" id="PTHR33116:SF86">
    <property type="entry name" value="REVERSE TRANSCRIPTASE DOMAIN-CONTAINING PROTEIN"/>
    <property type="match status" value="1"/>
</dbReference>
<dbReference type="InterPro" id="IPR026960">
    <property type="entry name" value="RVT-Znf"/>
</dbReference>
<feature type="domain" description="Reverse transcriptase zinc-binding" evidence="3">
    <location>
        <begin position="774"/>
        <end position="871"/>
    </location>
</feature>
<dbReference type="CDD" id="cd06222">
    <property type="entry name" value="RNase_H_like"/>
    <property type="match status" value="1"/>
</dbReference>
<dbReference type="InterPro" id="IPR044730">
    <property type="entry name" value="RNase_H-like_dom_plant"/>
</dbReference>
<reference evidence="4 5" key="1">
    <citation type="journal article" date="2023" name="G3 (Bethesda)">
        <title>A chromosome-length genome assembly and annotation of blackberry (Rubus argutus, cv. 'Hillquist').</title>
        <authorList>
            <person name="Bruna T."/>
            <person name="Aryal R."/>
            <person name="Dudchenko O."/>
            <person name="Sargent D.J."/>
            <person name="Mead D."/>
            <person name="Buti M."/>
            <person name="Cavallini A."/>
            <person name="Hytonen T."/>
            <person name="Andres J."/>
            <person name="Pham M."/>
            <person name="Weisz D."/>
            <person name="Mascagni F."/>
            <person name="Usai G."/>
            <person name="Natali L."/>
            <person name="Bassil N."/>
            <person name="Fernandez G.E."/>
            <person name="Lomsadze A."/>
            <person name="Armour M."/>
            <person name="Olukolu B."/>
            <person name="Poorten T."/>
            <person name="Britton C."/>
            <person name="Davik J."/>
            <person name="Ashrafi H."/>
            <person name="Aiden E.L."/>
            <person name="Borodovsky M."/>
            <person name="Worthington M."/>
        </authorList>
    </citation>
    <scope>NUCLEOTIDE SEQUENCE [LARGE SCALE GENOMIC DNA]</scope>
    <source>
        <strain evidence="4">PI 553951</strain>
    </source>
</reference>
<evidence type="ECO:0000259" key="3">
    <source>
        <dbReference type="Pfam" id="PF13966"/>
    </source>
</evidence>
<dbReference type="Pfam" id="PF03372">
    <property type="entry name" value="Exo_endo_phos"/>
    <property type="match status" value="1"/>
</dbReference>
<dbReference type="GO" id="GO:0003676">
    <property type="term" value="F:nucleic acid binding"/>
    <property type="evidence" value="ECO:0007669"/>
    <property type="project" value="InterPro"/>
</dbReference>
<dbReference type="Pfam" id="PF13456">
    <property type="entry name" value="RVT_3"/>
    <property type="match status" value="1"/>
</dbReference>
<feature type="domain" description="RNase H type-1" evidence="2">
    <location>
        <begin position="981"/>
        <end position="1102"/>
    </location>
</feature>
<dbReference type="InterPro" id="IPR002156">
    <property type="entry name" value="RNaseH_domain"/>
</dbReference>
<dbReference type="InterPro" id="IPR012337">
    <property type="entry name" value="RNaseH-like_sf"/>
</dbReference>
<dbReference type="SUPFAM" id="SSF53098">
    <property type="entry name" value="Ribonuclease H-like"/>
    <property type="match status" value="1"/>
</dbReference>
<comment type="caution">
    <text evidence="4">The sequence shown here is derived from an EMBL/GenBank/DDBJ whole genome shotgun (WGS) entry which is preliminary data.</text>
</comment>
<dbReference type="Proteomes" id="UP001457282">
    <property type="component" value="Unassembled WGS sequence"/>
</dbReference>
<dbReference type="SUPFAM" id="SSF56219">
    <property type="entry name" value="DNase I-like"/>
    <property type="match status" value="1"/>
</dbReference>
<dbReference type="GO" id="GO:0004523">
    <property type="term" value="F:RNA-DNA hybrid ribonuclease activity"/>
    <property type="evidence" value="ECO:0007669"/>
    <property type="project" value="InterPro"/>
</dbReference>
<organism evidence="4 5">
    <name type="scientific">Rubus argutus</name>
    <name type="common">Southern blackberry</name>
    <dbReference type="NCBI Taxonomy" id="59490"/>
    <lineage>
        <taxon>Eukaryota</taxon>
        <taxon>Viridiplantae</taxon>
        <taxon>Streptophyta</taxon>
        <taxon>Embryophyta</taxon>
        <taxon>Tracheophyta</taxon>
        <taxon>Spermatophyta</taxon>
        <taxon>Magnoliopsida</taxon>
        <taxon>eudicotyledons</taxon>
        <taxon>Gunneridae</taxon>
        <taxon>Pentapetalae</taxon>
        <taxon>rosids</taxon>
        <taxon>fabids</taxon>
        <taxon>Rosales</taxon>
        <taxon>Rosaceae</taxon>
        <taxon>Rosoideae</taxon>
        <taxon>Rosoideae incertae sedis</taxon>
        <taxon>Rubus</taxon>
    </lineage>
</organism>
<dbReference type="Pfam" id="PF13966">
    <property type="entry name" value="zf-RVT"/>
    <property type="match status" value="1"/>
</dbReference>
<dbReference type="InterPro" id="IPR005135">
    <property type="entry name" value="Endo/exonuclease/phosphatase"/>
</dbReference>
<proteinExistence type="predicted"/>
<dbReference type="InterPro" id="IPR036691">
    <property type="entry name" value="Endo/exonu/phosph_ase_sf"/>
</dbReference>
<evidence type="ECO:0000259" key="1">
    <source>
        <dbReference type="Pfam" id="PF03372"/>
    </source>
</evidence>
<keyword evidence="5" id="KW-1185">Reference proteome</keyword>
<dbReference type="InterPro" id="IPR036397">
    <property type="entry name" value="RNaseH_sf"/>
</dbReference>
<accession>A0AAW1WL64</accession>
<dbReference type="PANTHER" id="PTHR33116">
    <property type="entry name" value="REVERSE TRANSCRIPTASE ZINC-BINDING DOMAIN-CONTAINING PROTEIN-RELATED-RELATED"/>
    <property type="match status" value="1"/>
</dbReference>